<sequence>MPLTAGFSRDTRFSQSLHLLMDGSDYDMISTFSSSSEPTACTYVAFSGASLTLASNNLDPRNIHSRVGETTSTLYFRFSTACTTTHATVFAHLRTPAERLGLTMMYQGVRWDRRGDLLGEEDHHGLARSVGCIFISARFGTGSRRGAGVFC</sequence>
<reference evidence="1 2" key="1">
    <citation type="journal article" date="2019" name="Nat. Ecol. Evol.">
        <title>Megaphylogeny resolves global patterns of mushroom evolution.</title>
        <authorList>
            <person name="Varga T."/>
            <person name="Krizsan K."/>
            <person name="Foldi C."/>
            <person name="Dima B."/>
            <person name="Sanchez-Garcia M."/>
            <person name="Sanchez-Ramirez S."/>
            <person name="Szollosi G.J."/>
            <person name="Szarkandi J.G."/>
            <person name="Papp V."/>
            <person name="Albert L."/>
            <person name="Andreopoulos W."/>
            <person name="Angelini C."/>
            <person name="Antonin V."/>
            <person name="Barry K.W."/>
            <person name="Bougher N.L."/>
            <person name="Buchanan P."/>
            <person name="Buyck B."/>
            <person name="Bense V."/>
            <person name="Catcheside P."/>
            <person name="Chovatia M."/>
            <person name="Cooper J."/>
            <person name="Damon W."/>
            <person name="Desjardin D."/>
            <person name="Finy P."/>
            <person name="Geml J."/>
            <person name="Haridas S."/>
            <person name="Hughes K."/>
            <person name="Justo A."/>
            <person name="Karasinski D."/>
            <person name="Kautmanova I."/>
            <person name="Kiss B."/>
            <person name="Kocsube S."/>
            <person name="Kotiranta H."/>
            <person name="LaButti K.M."/>
            <person name="Lechner B.E."/>
            <person name="Liimatainen K."/>
            <person name="Lipzen A."/>
            <person name="Lukacs Z."/>
            <person name="Mihaltcheva S."/>
            <person name="Morgado L.N."/>
            <person name="Niskanen T."/>
            <person name="Noordeloos M.E."/>
            <person name="Ohm R.A."/>
            <person name="Ortiz-Santana B."/>
            <person name="Ovrebo C."/>
            <person name="Racz N."/>
            <person name="Riley R."/>
            <person name="Savchenko A."/>
            <person name="Shiryaev A."/>
            <person name="Soop K."/>
            <person name="Spirin V."/>
            <person name="Szebenyi C."/>
            <person name="Tomsovsky M."/>
            <person name="Tulloss R.E."/>
            <person name="Uehling J."/>
            <person name="Grigoriev I.V."/>
            <person name="Vagvolgyi C."/>
            <person name="Papp T."/>
            <person name="Martin F.M."/>
            <person name="Miettinen O."/>
            <person name="Hibbett D.S."/>
            <person name="Nagy L.G."/>
        </authorList>
    </citation>
    <scope>NUCLEOTIDE SEQUENCE [LARGE SCALE GENOMIC DNA]</scope>
    <source>
        <strain evidence="1 2">CBS 309.79</strain>
    </source>
</reference>
<evidence type="ECO:0000313" key="1">
    <source>
        <dbReference type="EMBL" id="TFL04255.1"/>
    </source>
</evidence>
<protein>
    <submittedName>
        <fullName evidence="1">Uncharacterized protein</fullName>
    </submittedName>
</protein>
<dbReference type="Proteomes" id="UP000305067">
    <property type="component" value="Unassembled WGS sequence"/>
</dbReference>
<evidence type="ECO:0000313" key="2">
    <source>
        <dbReference type="Proteomes" id="UP000305067"/>
    </source>
</evidence>
<organism evidence="1 2">
    <name type="scientific">Pterulicium gracile</name>
    <dbReference type="NCBI Taxonomy" id="1884261"/>
    <lineage>
        <taxon>Eukaryota</taxon>
        <taxon>Fungi</taxon>
        <taxon>Dikarya</taxon>
        <taxon>Basidiomycota</taxon>
        <taxon>Agaricomycotina</taxon>
        <taxon>Agaricomycetes</taxon>
        <taxon>Agaricomycetidae</taxon>
        <taxon>Agaricales</taxon>
        <taxon>Pleurotineae</taxon>
        <taxon>Pterulaceae</taxon>
        <taxon>Pterulicium</taxon>
    </lineage>
</organism>
<gene>
    <name evidence="1" type="ORF">BDV98DRAFT_563818</name>
</gene>
<proteinExistence type="predicted"/>
<name>A0A5C3QQJ3_9AGAR</name>
<keyword evidence="2" id="KW-1185">Reference proteome</keyword>
<dbReference type="AlphaFoldDB" id="A0A5C3QQJ3"/>
<dbReference type="EMBL" id="ML178819">
    <property type="protein sequence ID" value="TFL04255.1"/>
    <property type="molecule type" value="Genomic_DNA"/>
</dbReference>
<accession>A0A5C3QQJ3</accession>